<keyword evidence="7" id="KW-1185">Reference proteome</keyword>
<dbReference type="InterPro" id="IPR000073">
    <property type="entry name" value="AB_hydrolase_1"/>
</dbReference>
<proteinExistence type="inferred from homology"/>
<dbReference type="InterPro" id="IPR013595">
    <property type="entry name" value="Pept_S33_TAP-like_C"/>
</dbReference>
<dbReference type="RefSeq" id="WP_188663624.1">
    <property type="nucleotide sequence ID" value="NZ_BMKC01000002.1"/>
</dbReference>
<dbReference type="EMBL" id="BMKC01000002">
    <property type="protein sequence ID" value="GGA81269.1"/>
    <property type="molecule type" value="Genomic_DNA"/>
</dbReference>
<name>A0ABQ1HLR8_9GAMM</name>
<feature type="domain" description="AB hydrolase-1" evidence="4">
    <location>
        <begin position="83"/>
        <end position="219"/>
    </location>
</feature>
<evidence type="ECO:0000313" key="7">
    <source>
        <dbReference type="Proteomes" id="UP000623419"/>
    </source>
</evidence>
<accession>A0ABQ1HLR8</accession>
<feature type="chain" id="PRO_5045907056" evidence="3">
    <location>
        <begin position="22"/>
        <end position="484"/>
    </location>
</feature>
<evidence type="ECO:0000256" key="2">
    <source>
        <dbReference type="ARBA" id="ARBA00022801"/>
    </source>
</evidence>
<dbReference type="Pfam" id="PF08386">
    <property type="entry name" value="Abhydrolase_4"/>
    <property type="match status" value="1"/>
</dbReference>
<dbReference type="Proteomes" id="UP000623419">
    <property type="component" value="Unassembled WGS sequence"/>
</dbReference>
<reference evidence="7" key="1">
    <citation type="journal article" date="2019" name="Int. J. Syst. Evol. Microbiol.">
        <title>The Global Catalogue of Microorganisms (GCM) 10K type strain sequencing project: providing services to taxonomists for standard genome sequencing and annotation.</title>
        <authorList>
            <consortium name="The Broad Institute Genomics Platform"/>
            <consortium name="The Broad Institute Genome Sequencing Center for Infectious Disease"/>
            <person name="Wu L."/>
            <person name="Ma J."/>
        </authorList>
    </citation>
    <scope>NUCLEOTIDE SEQUENCE [LARGE SCALE GENOMIC DNA]</scope>
    <source>
        <strain evidence="7">CGMCC 1.15905</strain>
    </source>
</reference>
<organism evidence="6 7">
    <name type="scientific">Arenimonas soli</name>
    <dbReference type="NCBI Taxonomy" id="2269504"/>
    <lineage>
        <taxon>Bacteria</taxon>
        <taxon>Pseudomonadati</taxon>
        <taxon>Pseudomonadota</taxon>
        <taxon>Gammaproteobacteria</taxon>
        <taxon>Lysobacterales</taxon>
        <taxon>Lysobacteraceae</taxon>
        <taxon>Arenimonas</taxon>
    </lineage>
</organism>
<evidence type="ECO:0000256" key="1">
    <source>
        <dbReference type="ARBA" id="ARBA00010088"/>
    </source>
</evidence>
<dbReference type="InterPro" id="IPR002410">
    <property type="entry name" value="Peptidase_S33"/>
</dbReference>
<evidence type="ECO:0000256" key="3">
    <source>
        <dbReference type="SAM" id="SignalP"/>
    </source>
</evidence>
<evidence type="ECO:0000313" key="6">
    <source>
        <dbReference type="EMBL" id="GGA81269.1"/>
    </source>
</evidence>
<feature type="domain" description="Peptidase S33 tripeptidyl aminopeptidase-like C-terminal" evidence="5">
    <location>
        <begin position="378"/>
        <end position="458"/>
    </location>
</feature>
<feature type="signal peptide" evidence="3">
    <location>
        <begin position="1"/>
        <end position="21"/>
    </location>
</feature>
<protein>
    <submittedName>
        <fullName evidence="6">Alpha/beta hydrolase</fullName>
    </submittedName>
</protein>
<evidence type="ECO:0000259" key="5">
    <source>
        <dbReference type="Pfam" id="PF08386"/>
    </source>
</evidence>
<dbReference type="GO" id="GO:0016787">
    <property type="term" value="F:hydrolase activity"/>
    <property type="evidence" value="ECO:0007669"/>
    <property type="project" value="UniProtKB-KW"/>
</dbReference>
<dbReference type="PANTHER" id="PTHR43798:SF27">
    <property type="entry name" value="HYDROLASE ALPHA_BETA HYDROLASE FOLD FAMILY"/>
    <property type="match status" value="1"/>
</dbReference>
<dbReference type="Pfam" id="PF00561">
    <property type="entry name" value="Abhydrolase_1"/>
    <property type="match status" value="1"/>
</dbReference>
<dbReference type="InterPro" id="IPR050266">
    <property type="entry name" value="AB_hydrolase_sf"/>
</dbReference>
<keyword evidence="2 6" id="KW-0378">Hydrolase</keyword>
<dbReference type="InterPro" id="IPR029058">
    <property type="entry name" value="AB_hydrolase_fold"/>
</dbReference>
<comment type="caution">
    <text evidence="6">The sequence shown here is derived from an EMBL/GenBank/DDBJ whole genome shotgun (WGS) entry which is preliminary data.</text>
</comment>
<dbReference type="PRINTS" id="PR00793">
    <property type="entry name" value="PROAMNOPTASE"/>
</dbReference>
<sequence length="484" mass="51597">MKPLHLSLALAALLVPPLGQARTIGQLEFTPCDIAQPGTGATTRLECATLEVPEDPDKPDGRRLGLKVGLAPARSSEPQADMVLFIAGGPGQSATESYPNIAGGFARLREKRHVVFIDQRGTGEGHRLACDFPDELTEVTESDERQVEMARDCLASFDADVAQYTTSVAVTDIEALRQALGAPALNVYGGSYGTRVAQEYARRYPDGVRSLLLDGVVPPGLALGSEHSVNLEASLKAILGRCAGEPACRDAFGDPYRTLYTLRDRARSQPTTVPVPDPRSHAPRELRLDESAVAVIARLFAYAPETAALLPLLLDEAAKGRPQPLLAQAALVYDALSGQINHGMQLSVICAEDAPHLAERDEDAGLILGNAIVGVTLNQCSVWPSGPVSEGFREPLASNVPTLLMSGELDPVTPPRYADEVARTLPRSRHLVGRGQGHILLSRGCTPRLAAEFVDTLDPAGLDADCLEVLDASPFFLDYNGATP</sequence>
<dbReference type="SUPFAM" id="SSF53474">
    <property type="entry name" value="alpha/beta-Hydrolases"/>
    <property type="match status" value="1"/>
</dbReference>
<comment type="similarity">
    <text evidence="1">Belongs to the peptidase S33 family.</text>
</comment>
<evidence type="ECO:0000259" key="4">
    <source>
        <dbReference type="Pfam" id="PF00561"/>
    </source>
</evidence>
<dbReference type="Gene3D" id="3.40.50.1820">
    <property type="entry name" value="alpha/beta hydrolase"/>
    <property type="match status" value="1"/>
</dbReference>
<keyword evidence="3" id="KW-0732">Signal</keyword>
<dbReference type="PANTHER" id="PTHR43798">
    <property type="entry name" value="MONOACYLGLYCEROL LIPASE"/>
    <property type="match status" value="1"/>
</dbReference>
<gene>
    <name evidence="6" type="ORF">GCM10011521_19520</name>
</gene>